<evidence type="ECO:0000313" key="1">
    <source>
        <dbReference type="EMBL" id="KAJ0037751.1"/>
    </source>
</evidence>
<protein>
    <submittedName>
        <fullName evidence="1">Uncharacterized protein</fullName>
    </submittedName>
</protein>
<evidence type="ECO:0000313" key="2">
    <source>
        <dbReference type="Proteomes" id="UP001163603"/>
    </source>
</evidence>
<reference evidence="2" key="1">
    <citation type="journal article" date="2023" name="G3 (Bethesda)">
        <title>Genome assembly and association tests identify interacting loci associated with vigor, precocity, and sex in interspecific pistachio rootstocks.</title>
        <authorList>
            <person name="Palmer W."/>
            <person name="Jacygrad E."/>
            <person name="Sagayaradj S."/>
            <person name="Cavanaugh K."/>
            <person name="Han R."/>
            <person name="Bertier L."/>
            <person name="Beede B."/>
            <person name="Kafkas S."/>
            <person name="Golino D."/>
            <person name="Preece J."/>
            <person name="Michelmore R."/>
        </authorList>
    </citation>
    <scope>NUCLEOTIDE SEQUENCE [LARGE SCALE GENOMIC DNA]</scope>
</reference>
<gene>
    <name evidence="1" type="ORF">Pint_23367</name>
</gene>
<dbReference type="EMBL" id="CM047741">
    <property type="protein sequence ID" value="KAJ0037751.1"/>
    <property type="molecule type" value="Genomic_DNA"/>
</dbReference>
<comment type="caution">
    <text evidence="1">The sequence shown here is derived from an EMBL/GenBank/DDBJ whole genome shotgun (WGS) entry which is preliminary data.</text>
</comment>
<sequence length="64" mass="7105">MASNIGTTRYLICSFLLIIVLFFTPWAALASKTLYNDLNGRKLLPLVQPVKSDPHHPGSSRSHP</sequence>
<organism evidence="1 2">
    <name type="scientific">Pistacia integerrima</name>
    <dbReference type="NCBI Taxonomy" id="434235"/>
    <lineage>
        <taxon>Eukaryota</taxon>
        <taxon>Viridiplantae</taxon>
        <taxon>Streptophyta</taxon>
        <taxon>Embryophyta</taxon>
        <taxon>Tracheophyta</taxon>
        <taxon>Spermatophyta</taxon>
        <taxon>Magnoliopsida</taxon>
        <taxon>eudicotyledons</taxon>
        <taxon>Gunneridae</taxon>
        <taxon>Pentapetalae</taxon>
        <taxon>rosids</taxon>
        <taxon>malvids</taxon>
        <taxon>Sapindales</taxon>
        <taxon>Anacardiaceae</taxon>
        <taxon>Pistacia</taxon>
    </lineage>
</organism>
<keyword evidence="2" id="KW-1185">Reference proteome</keyword>
<name>A0ACC0YL46_9ROSI</name>
<dbReference type="Proteomes" id="UP001163603">
    <property type="component" value="Chromosome 6"/>
</dbReference>
<proteinExistence type="predicted"/>
<accession>A0ACC0YL46</accession>